<feature type="domain" description="PPM-type phosphatase" evidence="14">
    <location>
        <begin position="91"/>
        <end position="351"/>
    </location>
</feature>
<feature type="region of interest" description="Disordered" evidence="13">
    <location>
        <begin position="1"/>
        <end position="45"/>
    </location>
</feature>
<dbReference type="SUPFAM" id="SSF81606">
    <property type="entry name" value="PP2C-like"/>
    <property type="match status" value="1"/>
</dbReference>
<evidence type="ECO:0000256" key="10">
    <source>
        <dbReference type="ARBA" id="ARBA00047761"/>
    </source>
</evidence>
<comment type="catalytic activity">
    <reaction evidence="11">
        <text>O-phospho-L-threonyl-[protein] + H2O = L-threonyl-[protein] + phosphate</text>
        <dbReference type="Rhea" id="RHEA:47004"/>
        <dbReference type="Rhea" id="RHEA-COMP:11060"/>
        <dbReference type="Rhea" id="RHEA-COMP:11605"/>
        <dbReference type="ChEBI" id="CHEBI:15377"/>
        <dbReference type="ChEBI" id="CHEBI:30013"/>
        <dbReference type="ChEBI" id="CHEBI:43474"/>
        <dbReference type="ChEBI" id="CHEBI:61977"/>
        <dbReference type="EC" id="3.1.3.16"/>
    </reaction>
</comment>
<dbReference type="InterPro" id="IPR000222">
    <property type="entry name" value="PP2C_BS"/>
</dbReference>
<evidence type="ECO:0000259" key="14">
    <source>
        <dbReference type="PROSITE" id="PS51746"/>
    </source>
</evidence>
<dbReference type="STRING" id="56857.A0A200PYM5"/>
<dbReference type="GO" id="GO:0005634">
    <property type="term" value="C:nucleus"/>
    <property type="evidence" value="ECO:0007669"/>
    <property type="project" value="UniProtKB-ARBA"/>
</dbReference>
<dbReference type="PROSITE" id="PS01032">
    <property type="entry name" value="PPM_1"/>
    <property type="match status" value="1"/>
</dbReference>
<comment type="catalytic activity">
    <reaction evidence="10">
        <text>O-phospho-L-seryl-[protein] + H2O = L-seryl-[protein] + phosphate</text>
        <dbReference type="Rhea" id="RHEA:20629"/>
        <dbReference type="Rhea" id="RHEA-COMP:9863"/>
        <dbReference type="Rhea" id="RHEA-COMP:11604"/>
        <dbReference type="ChEBI" id="CHEBI:15377"/>
        <dbReference type="ChEBI" id="CHEBI:29999"/>
        <dbReference type="ChEBI" id="CHEBI:43474"/>
        <dbReference type="ChEBI" id="CHEBI:83421"/>
        <dbReference type="EC" id="3.1.3.16"/>
    </reaction>
</comment>
<dbReference type="AlphaFoldDB" id="A0A200PYM5"/>
<accession>A0A200PYM5</accession>
<dbReference type="FunCoup" id="A0A200PYM5">
    <property type="interactions" value="174"/>
</dbReference>
<keyword evidence="5" id="KW-0479">Metal-binding</keyword>
<evidence type="ECO:0000256" key="2">
    <source>
        <dbReference type="ARBA" id="ARBA00001946"/>
    </source>
</evidence>
<evidence type="ECO:0000256" key="8">
    <source>
        <dbReference type="ARBA" id="ARBA00022912"/>
    </source>
</evidence>
<dbReference type="GO" id="GO:0005737">
    <property type="term" value="C:cytoplasm"/>
    <property type="evidence" value="ECO:0007669"/>
    <property type="project" value="UniProtKB-ARBA"/>
</dbReference>
<comment type="similarity">
    <text evidence="3 12">Belongs to the PP2C family.</text>
</comment>
<evidence type="ECO:0000256" key="3">
    <source>
        <dbReference type="ARBA" id="ARBA00006702"/>
    </source>
</evidence>
<dbReference type="FunFam" id="3.60.40.10:FF:000004">
    <property type="entry name" value="Probable protein phosphatase 2C 22"/>
    <property type="match status" value="1"/>
</dbReference>
<keyword evidence="6 12" id="KW-0378">Hydrolase</keyword>
<evidence type="ECO:0000313" key="15">
    <source>
        <dbReference type="EMBL" id="OVA03297.1"/>
    </source>
</evidence>
<organism evidence="15 16">
    <name type="scientific">Macleaya cordata</name>
    <name type="common">Five-seeded plume-poppy</name>
    <name type="synonym">Bocconia cordata</name>
    <dbReference type="NCBI Taxonomy" id="56857"/>
    <lineage>
        <taxon>Eukaryota</taxon>
        <taxon>Viridiplantae</taxon>
        <taxon>Streptophyta</taxon>
        <taxon>Embryophyta</taxon>
        <taxon>Tracheophyta</taxon>
        <taxon>Spermatophyta</taxon>
        <taxon>Magnoliopsida</taxon>
        <taxon>Ranunculales</taxon>
        <taxon>Papaveraceae</taxon>
        <taxon>Papaveroideae</taxon>
        <taxon>Macleaya</taxon>
    </lineage>
</organism>
<protein>
    <recommendedName>
        <fullName evidence="4">protein-serine/threonine phosphatase</fullName>
        <ecNumber evidence="4">3.1.3.16</ecNumber>
    </recommendedName>
</protein>
<dbReference type="Pfam" id="PF00481">
    <property type="entry name" value="PP2C"/>
    <property type="match status" value="1"/>
</dbReference>
<evidence type="ECO:0000256" key="4">
    <source>
        <dbReference type="ARBA" id="ARBA00013081"/>
    </source>
</evidence>
<dbReference type="EC" id="3.1.3.16" evidence="4"/>
<dbReference type="OMA" id="IRHCMSS"/>
<comment type="caution">
    <text evidence="15">The sequence shown here is derived from an EMBL/GenBank/DDBJ whole genome shotgun (WGS) entry which is preliminary data.</text>
</comment>
<name>A0A200PYM5_MACCD</name>
<dbReference type="Gene3D" id="3.60.40.10">
    <property type="entry name" value="PPM-type phosphatase domain"/>
    <property type="match status" value="1"/>
</dbReference>
<reference evidence="15 16" key="1">
    <citation type="journal article" date="2017" name="Mol. Plant">
        <title>The Genome of Medicinal Plant Macleaya cordata Provides New Insights into Benzylisoquinoline Alkaloids Metabolism.</title>
        <authorList>
            <person name="Liu X."/>
            <person name="Liu Y."/>
            <person name="Huang P."/>
            <person name="Ma Y."/>
            <person name="Qing Z."/>
            <person name="Tang Q."/>
            <person name="Cao H."/>
            <person name="Cheng P."/>
            <person name="Zheng Y."/>
            <person name="Yuan Z."/>
            <person name="Zhou Y."/>
            <person name="Liu J."/>
            <person name="Tang Z."/>
            <person name="Zhuo Y."/>
            <person name="Zhang Y."/>
            <person name="Yu L."/>
            <person name="Huang J."/>
            <person name="Yang P."/>
            <person name="Peng Q."/>
            <person name="Zhang J."/>
            <person name="Jiang W."/>
            <person name="Zhang Z."/>
            <person name="Lin K."/>
            <person name="Ro D.K."/>
            <person name="Chen X."/>
            <person name="Xiong X."/>
            <person name="Shang Y."/>
            <person name="Huang S."/>
            <person name="Zeng J."/>
        </authorList>
    </citation>
    <scope>NUCLEOTIDE SEQUENCE [LARGE SCALE GENOMIC DNA]</scope>
    <source>
        <strain evidence="16">cv. BLH2017</strain>
        <tissue evidence="15">Root</tissue>
    </source>
</reference>
<dbReference type="PANTHER" id="PTHR13832">
    <property type="entry name" value="PROTEIN PHOSPHATASE 2C"/>
    <property type="match status" value="1"/>
</dbReference>
<evidence type="ECO:0000256" key="5">
    <source>
        <dbReference type="ARBA" id="ARBA00022723"/>
    </source>
</evidence>
<dbReference type="PROSITE" id="PS51746">
    <property type="entry name" value="PPM_2"/>
    <property type="match status" value="1"/>
</dbReference>
<dbReference type="GO" id="GO:0046872">
    <property type="term" value="F:metal ion binding"/>
    <property type="evidence" value="ECO:0007669"/>
    <property type="project" value="UniProtKB-KW"/>
</dbReference>
<evidence type="ECO:0000256" key="6">
    <source>
        <dbReference type="ARBA" id="ARBA00022801"/>
    </source>
</evidence>
<dbReference type="InParanoid" id="A0A200PYM5"/>
<keyword evidence="7" id="KW-0460">Magnesium</keyword>
<dbReference type="GO" id="GO:0004722">
    <property type="term" value="F:protein serine/threonine phosphatase activity"/>
    <property type="evidence" value="ECO:0007669"/>
    <property type="project" value="UniProtKB-EC"/>
</dbReference>
<evidence type="ECO:0000256" key="11">
    <source>
        <dbReference type="ARBA" id="ARBA00048336"/>
    </source>
</evidence>
<keyword evidence="16" id="KW-1185">Reference proteome</keyword>
<dbReference type="InterPro" id="IPR001932">
    <property type="entry name" value="PPM-type_phosphatase-like_dom"/>
</dbReference>
<evidence type="ECO:0000256" key="7">
    <source>
        <dbReference type="ARBA" id="ARBA00022842"/>
    </source>
</evidence>
<dbReference type="InterPro" id="IPR036457">
    <property type="entry name" value="PPM-type-like_dom_sf"/>
</dbReference>
<dbReference type="SMART" id="SM00332">
    <property type="entry name" value="PP2Cc"/>
    <property type="match status" value="1"/>
</dbReference>
<evidence type="ECO:0000256" key="13">
    <source>
        <dbReference type="SAM" id="MobiDB-lite"/>
    </source>
</evidence>
<keyword evidence="9" id="KW-0464">Manganese</keyword>
<dbReference type="OrthoDB" id="10264738at2759"/>
<comment type="cofactor">
    <cofactor evidence="2">
        <name>Mg(2+)</name>
        <dbReference type="ChEBI" id="CHEBI:18420"/>
    </cofactor>
</comment>
<evidence type="ECO:0000256" key="1">
    <source>
        <dbReference type="ARBA" id="ARBA00001936"/>
    </source>
</evidence>
<dbReference type="Proteomes" id="UP000195402">
    <property type="component" value="Unassembled WGS sequence"/>
</dbReference>
<sequence length="386" mass="41952">MAAGTHLSPQFSVLEGGYSNDSTTSMEDENSETQESLKQMNAAKPPRHLSVMRHCTSSARLSSVAELELDIGNICLTSPPEVKSGFLPVFRSGSCSEIGPKQYMEDEHLCIDNLVEHLGASVDFPSPGAFYGVFDGHGGSDAAAFIRKNILRYIVEDTHFPSSVPKAVRSAFLKADLAFADACSLDSSSGTTALTALMSGRTMLIANVGDCRAVLGKRGRAVELSKDHKPNCTSERLRIEKLGGIVFDGYLNGQLSVARALGDWHMKGPKGSTCPLSAEPELHESLLTEEDEFLIMGCDGLWDVMSSQCAVTITRKELMLHNDPERCSKELVREALKRNTCDNLTVVVVCFSPDPPPKIEIPKTRVRRSISLEGLNFLKGVLDSNE</sequence>
<proteinExistence type="inferred from homology"/>
<keyword evidence="8 12" id="KW-0904">Protein phosphatase</keyword>
<dbReference type="CDD" id="cd00143">
    <property type="entry name" value="PP2Cc"/>
    <property type="match status" value="1"/>
</dbReference>
<dbReference type="PANTHER" id="PTHR13832:SF839">
    <property type="entry name" value="PROTEIN PHOSPHATASE 2C 47-RELATED"/>
    <property type="match status" value="1"/>
</dbReference>
<dbReference type="EMBL" id="MVGT01003739">
    <property type="protein sequence ID" value="OVA03297.1"/>
    <property type="molecule type" value="Genomic_DNA"/>
</dbReference>
<evidence type="ECO:0000256" key="12">
    <source>
        <dbReference type="RuleBase" id="RU003465"/>
    </source>
</evidence>
<evidence type="ECO:0000313" key="16">
    <source>
        <dbReference type="Proteomes" id="UP000195402"/>
    </source>
</evidence>
<dbReference type="InterPro" id="IPR015655">
    <property type="entry name" value="PP2C"/>
</dbReference>
<dbReference type="SMART" id="SM00331">
    <property type="entry name" value="PP2C_SIG"/>
    <property type="match status" value="1"/>
</dbReference>
<gene>
    <name evidence="15" type="ORF">BVC80_8607g17</name>
</gene>
<comment type="cofactor">
    <cofactor evidence="1">
        <name>Mn(2+)</name>
        <dbReference type="ChEBI" id="CHEBI:29035"/>
    </cofactor>
</comment>
<evidence type="ECO:0000256" key="9">
    <source>
        <dbReference type="ARBA" id="ARBA00023211"/>
    </source>
</evidence>